<dbReference type="AlphaFoldDB" id="A0A7W0CAU6"/>
<dbReference type="InterPro" id="IPR016162">
    <property type="entry name" value="Ald_DH_N"/>
</dbReference>
<dbReference type="GO" id="GO:0004777">
    <property type="term" value="F:succinate-semialdehyde dehydrogenase (NAD+) activity"/>
    <property type="evidence" value="ECO:0007669"/>
    <property type="project" value="TreeGrafter"/>
</dbReference>
<dbReference type="PANTHER" id="PTHR43353">
    <property type="entry name" value="SUCCINATE-SEMIALDEHYDE DEHYDROGENASE, MITOCHONDRIAL"/>
    <property type="match status" value="1"/>
</dbReference>
<evidence type="ECO:0000313" key="5">
    <source>
        <dbReference type="Proteomes" id="UP000525298"/>
    </source>
</evidence>
<comment type="caution">
    <text evidence="4">The sequence shown here is derived from an EMBL/GenBank/DDBJ whole genome shotgun (WGS) entry which is preliminary data.</text>
</comment>
<dbReference type="PANTHER" id="PTHR43353:SF5">
    <property type="entry name" value="SUCCINATE-SEMIALDEHYDE DEHYDROGENASE, MITOCHONDRIAL"/>
    <property type="match status" value="1"/>
</dbReference>
<dbReference type="GO" id="GO:0009450">
    <property type="term" value="P:gamma-aminobutyric acid catabolic process"/>
    <property type="evidence" value="ECO:0007669"/>
    <property type="project" value="TreeGrafter"/>
</dbReference>
<dbReference type="SUPFAM" id="SSF53720">
    <property type="entry name" value="ALDH-like"/>
    <property type="match status" value="1"/>
</dbReference>
<feature type="domain" description="Aldehyde dehydrogenase" evidence="3">
    <location>
        <begin position="1"/>
        <end position="108"/>
    </location>
</feature>
<evidence type="ECO:0000259" key="3">
    <source>
        <dbReference type="Pfam" id="PF00171"/>
    </source>
</evidence>
<dbReference type="EMBL" id="JACDUS010000008">
    <property type="protein sequence ID" value="MBA2882249.1"/>
    <property type="molecule type" value="Genomic_DNA"/>
</dbReference>
<keyword evidence="2" id="KW-0560">Oxidoreductase</keyword>
<reference evidence="4 5" key="1">
    <citation type="submission" date="2020-07" db="EMBL/GenBank/DDBJ databases">
        <title>Genomic Encyclopedia of Type Strains, Phase IV (KMG-IV): sequencing the most valuable type-strain genomes for metagenomic binning, comparative biology and taxonomic classification.</title>
        <authorList>
            <person name="Goeker M."/>
        </authorList>
    </citation>
    <scope>NUCLEOTIDE SEQUENCE [LARGE SCALE GENOMIC DNA]</scope>
    <source>
        <strain evidence="4 5">DSM 17721</strain>
    </source>
</reference>
<dbReference type="Pfam" id="PF00171">
    <property type="entry name" value="Aldedh"/>
    <property type="match status" value="1"/>
</dbReference>
<dbReference type="InterPro" id="IPR050740">
    <property type="entry name" value="Aldehyde_DH_Superfamily"/>
</dbReference>
<dbReference type="Proteomes" id="UP000525298">
    <property type="component" value="Unassembled WGS sequence"/>
</dbReference>
<evidence type="ECO:0000256" key="2">
    <source>
        <dbReference type="ARBA" id="ARBA00023002"/>
    </source>
</evidence>
<organism evidence="4 5">
    <name type="scientific">Desulfosalsimonas propionicica</name>
    <dbReference type="NCBI Taxonomy" id="332175"/>
    <lineage>
        <taxon>Bacteria</taxon>
        <taxon>Pseudomonadati</taxon>
        <taxon>Thermodesulfobacteriota</taxon>
        <taxon>Desulfobacteria</taxon>
        <taxon>Desulfobacterales</taxon>
        <taxon>Desulfosalsimonadaceae</taxon>
        <taxon>Desulfosalsimonas</taxon>
    </lineage>
</organism>
<gene>
    <name evidence="4" type="ORF">HNR65_002591</name>
</gene>
<sequence length="109" mass="11665">MVHHHPVGVVAAITPWNYPVSMITRKAAPALAAGCPFVLKPAEATPLCAVETFRIFEQAGLPPGMVNLVTATDPAPVAEVFLTDKRVRKLTFTGSTEVGKMIARRAADR</sequence>
<dbReference type="InterPro" id="IPR016161">
    <property type="entry name" value="Ald_DH/histidinol_DH"/>
</dbReference>
<proteinExistence type="inferred from homology"/>
<keyword evidence="5" id="KW-1185">Reference proteome</keyword>
<protein>
    <submittedName>
        <fullName evidence="4">Acyl-CoA reductase-like NAD-dependent aldehyde dehydrogenase</fullName>
    </submittedName>
</protein>
<evidence type="ECO:0000256" key="1">
    <source>
        <dbReference type="ARBA" id="ARBA00009986"/>
    </source>
</evidence>
<accession>A0A7W0CAU6</accession>
<dbReference type="Gene3D" id="3.40.605.10">
    <property type="entry name" value="Aldehyde Dehydrogenase, Chain A, domain 1"/>
    <property type="match status" value="1"/>
</dbReference>
<dbReference type="InterPro" id="IPR015590">
    <property type="entry name" value="Aldehyde_DH_dom"/>
</dbReference>
<comment type="similarity">
    <text evidence="1">Belongs to the aldehyde dehydrogenase family.</text>
</comment>
<name>A0A7W0CAU6_9BACT</name>
<evidence type="ECO:0000313" key="4">
    <source>
        <dbReference type="EMBL" id="MBA2882249.1"/>
    </source>
</evidence>